<dbReference type="EMBL" id="CP001338">
    <property type="protein sequence ID" value="ACL17781.1"/>
    <property type="molecule type" value="Genomic_DNA"/>
</dbReference>
<dbReference type="PANTHER" id="PTHR34075:SF5">
    <property type="entry name" value="BLR3430 PROTEIN"/>
    <property type="match status" value="1"/>
</dbReference>
<dbReference type="InterPro" id="IPR002878">
    <property type="entry name" value="ChsH2_C"/>
</dbReference>
<dbReference type="InterPro" id="IPR022002">
    <property type="entry name" value="ChsH2_Znr"/>
</dbReference>
<evidence type="ECO:0000313" key="4">
    <source>
        <dbReference type="Proteomes" id="UP000002457"/>
    </source>
</evidence>
<evidence type="ECO:0000259" key="2">
    <source>
        <dbReference type="Pfam" id="PF12172"/>
    </source>
</evidence>
<protein>
    <recommendedName>
        <fullName evidence="5">DUF35 domain-containing protein</fullName>
    </recommendedName>
</protein>
<dbReference type="Proteomes" id="UP000002457">
    <property type="component" value="Chromosome"/>
</dbReference>
<proteinExistence type="predicted"/>
<accession>B8GET0</accession>
<dbReference type="KEGG" id="mpl:Mpal_2508"/>
<dbReference type="GeneID" id="7271677"/>
<reference evidence="3 4" key="1">
    <citation type="journal article" date="2015" name="Genome Announc.">
        <title>Complete Genome Sequence of Methanosphaerula palustris E1-9CT, a Hydrogenotrophic Methanogen Isolated from a Minerotrophic Fen Peatland.</title>
        <authorList>
            <person name="Cadillo-Quiroz H."/>
            <person name="Browne P."/>
            <person name="Kyrpides N."/>
            <person name="Woyke T."/>
            <person name="Goodwin L."/>
            <person name="Detter C."/>
            <person name="Yavitt J.B."/>
            <person name="Zinder S.H."/>
        </authorList>
    </citation>
    <scope>NUCLEOTIDE SEQUENCE [LARGE SCALE GENOMIC DNA]</scope>
    <source>
        <strain evidence="4">ATCC BAA-1556 / DSM 19958 / E1-9c</strain>
    </source>
</reference>
<dbReference type="Pfam" id="PF12172">
    <property type="entry name" value="zf-ChsH2"/>
    <property type="match status" value="1"/>
</dbReference>
<organism evidence="3 4">
    <name type="scientific">Methanosphaerula palustris (strain ATCC BAA-1556 / DSM 19958 / E1-9c)</name>
    <dbReference type="NCBI Taxonomy" id="521011"/>
    <lineage>
        <taxon>Archaea</taxon>
        <taxon>Methanobacteriati</taxon>
        <taxon>Methanobacteriota</taxon>
        <taxon>Stenosarchaea group</taxon>
        <taxon>Methanomicrobia</taxon>
        <taxon>Methanomicrobiales</taxon>
        <taxon>Methanoregulaceae</taxon>
        <taxon>Methanosphaerula</taxon>
    </lineage>
</organism>
<dbReference type="InterPro" id="IPR052513">
    <property type="entry name" value="Thioester_dehydratase-like"/>
</dbReference>
<dbReference type="PANTHER" id="PTHR34075">
    <property type="entry name" value="BLR3430 PROTEIN"/>
    <property type="match status" value="1"/>
</dbReference>
<feature type="domain" description="ChsH2 C-terminal OB-fold" evidence="1">
    <location>
        <begin position="49"/>
        <end position="109"/>
    </location>
</feature>
<dbReference type="eggNOG" id="arCOG01285">
    <property type="taxonomic scope" value="Archaea"/>
</dbReference>
<dbReference type="InterPro" id="IPR012340">
    <property type="entry name" value="NA-bd_OB-fold"/>
</dbReference>
<dbReference type="Gene3D" id="6.10.30.10">
    <property type="match status" value="1"/>
</dbReference>
<dbReference type="OrthoDB" id="9573at2157"/>
<dbReference type="HOGENOM" id="CLU_119412_2_2_2"/>
<dbReference type="RefSeq" id="WP_012619100.1">
    <property type="nucleotide sequence ID" value="NC_011832.1"/>
</dbReference>
<evidence type="ECO:0000259" key="1">
    <source>
        <dbReference type="Pfam" id="PF01796"/>
    </source>
</evidence>
<feature type="domain" description="ChsH2 rubredoxin-like zinc ribbon" evidence="2">
    <location>
        <begin position="9"/>
        <end position="41"/>
    </location>
</feature>
<evidence type="ECO:0000313" key="3">
    <source>
        <dbReference type="EMBL" id="ACL17781.1"/>
    </source>
</evidence>
<name>B8GET0_METPE</name>
<dbReference type="SUPFAM" id="SSF50249">
    <property type="entry name" value="Nucleic acid-binding proteins"/>
    <property type="match status" value="1"/>
</dbReference>
<dbReference type="STRING" id="521011.Mpal_2508"/>
<dbReference type="Pfam" id="PF01796">
    <property type="entry name" value="OB_ChsH2_C"/>
    <property type="match status" value="1"/>
</dbReference>
<evidence type="ECO:0008006" key="5">
    <source>
        <dbReference type="Google" id="ProtNLM"/>
    </source>
</evidence>
<sequence>MPVARFWRKIPQRYNLVGTECTTCGRRFFPPRTFCPDCRRTGVIEDHTFEGKGTVVTHTVIRSASDQFSQQTPYVLAIIKLDEGPQFTAQVICLPEEIRIGMRVKSVFRKVATEGNSGVIYYGTKFVPDEQS</sequence>
<keyword evidence="4" id="KW-1185">Reference proteome</keyword>
<gene>
    <name evidence="3" type="ordered locus">Mpal_2508</name>
</gene>
<dbReference type="AlphaFoldDB" id="B8GET0"/>